<keyword evidence="3" id="KW-1185">Reference proteome</keyword>
<name>A0A6I4W236_9ACTN</name>
<sequence length="368" mass="40111">MTTIVLVMMCVAVGALELYAGRQGRDRERAYVRRIDALQDQVTRQNDALATVGEQLTAELARVQRDVLPGMETRVNDTAGRVAELADLVRQAEAYVRAQAGRMHDLEQQRVTLAALRRKLGEVEGAVRALDRAGTGVVEGKVDTALDRLADLARGGGEILDLQRTLTRTLEEVEDVVAELLRLTEGELDDAVAGAVTGRTPAAAPVRATGRLWTRDDQVRDILAEVYERAVRASGLEVRFRADAAERRRYFFGGRRVEDLGGTFTALLISTGADLRSGGRPTGPAPEDEAALKALLRTVFECTGAVAQIGPLLAVRTRDELLCAVLTPDQGLELENDELYFDPAAAAQRLRLLPPHQVWDLTAWGARA</sequence>
<dbReference type="Proteomes" id="UP000431901">
    <property type="component" value="Unassembled WGS sequence"/>
</dbReference>
<gene>
    <name evidence="2" type="ORF">GQ466_05825</name>
</gene>
<protein>
    <submittedName>
        <fullName evidence="2">Uncharacterized protein</fullName>
    </submittedName>
</protein>
<organism evidence="2 3">
    <name type="scientific">Actinomadura rayongensis</name>
    <dbReference type="NCBI Taxonomy" id="1429076"/>
    <lineage>
        <taxon>Bacteria</taxon>
        <taxon>Bacillati</taxon>
        <taxon>Actinomycetota</taxon>
        <taxon>Actinomycetes</taxon>
        <taxon>Streptosporangiales</taxon>
        <taxon>Thermomonosporaceae</taxon>
        <taxon>Actinomadura</taxon>
    </lineage>
</organism>
<evidence type="ECO:0000313" key="3">
    <source>
        <dbReference type="Proteomes" id="UP000431901"/>
    </source>
</evidence>
<dbReference type="OrthoDB" id="3450861at2"/>
<feature type="coiled-coil region" evidence="1">
    <location>
        <begin position="106"/>
        <end position="133"/>
    </location>
</feature>
<dbReference type="RefSeq" id="WP_161101688.1">
    <property type="nucleotide sequence ID" value="NZ_JBHLYI010000012.1"/>
</dbReference>
<proteinExistence type="predicted"/>
<keyword evidence="1" id="KW-0175">Coiled coil</keyword>
<evidence type="ECO:0000313" key="2">
    <source>
        <dbReference type="EMBL" id="MXQ63543.1"/>
    </source>
</evidence>
<reference evidence="2 3" key="1">
    <citation type="submission" date="2019-12" db="EMBL/GenBank/DDBJ databases">
        <title>Nocardia macrotermitis sp. nov. and Nocardia aurantia sp. nov., isolated from the gut of the fungus growing-termite Macrotermes natalensis.</title>
        <authorList>
            <person name="Christine B."/>
            <person name="Rene B."/>
        </authorList>
    </citation>
    <scope>NUCLEOTIDE SEQUENCE [LARGE SCALE GENOMIC DNA]</scope>
    <source>
        <strain evidence="2 3">DSM 102126</strain>
    </source>
</reference>
<evidence type="ECO:0000256" key="1">
    <source>
        <dbReference type="SAM" id="Coils"/>
    </source>
</evidence>
<accession>A0A6I4W236</accession>
<dbReference type="EMBL" id="WUTW01000001">
    <property type="protein sequence ID" value="MXQ63543.1"/>
    <property type="molecule type" value="Genomic_DNA"/>
</dbReference>
<dbReference type="AlphaFoldDB" id="A0A6I4W236"/>
<comment type="caution">
    <text evidence="2">The sequence shown here is derived from an EMBL/GenBank/DDBJ whole genome shotgun (WGS) entry which is preliminary data.</text>
</comment>